<sequence>MFERNTGRWVAVLIVVAVPCLLFWAGCSKDLMSADTSAPTGSRITHPEDGAALSSKITDIRGRAEVGATVEIAINGDDFDGAYSA</sequence>
<gene>
    <name evidence="2" type="ORF">S01H1_06446</name>
</gene>
<keyword evidence="1" id="KW-0472">Membrane</keyword>
<name>X0SJJ5_9ZZZZ</name>
<evidence type="ECO:0000313" key="2">
    <source>
        <dbReference type="EMBL" id="GAF81179.1"/>
    </source>
</evidence>
<protein>
    <submittedName>
        <fullName evidence="2">Uncharacterized protein</fullName>
    </submittedName>
</protein>
<evidence type="ECO:0000256" key="1">
    <source>
        <dbReference type="SAM" id="Phobius"/>
    </source>
</evidence>
<dbReference type="PROSITE" id="PS51257">
    <property type="entry name" value="PROKAR_LIPOPROTEIN"/>
    <property type="match status" value="1"/>
</dbReference>
<dbReference type="AlphaFoldDB" id="X0SJJ5"/>
<accession>X0SJJ5</accession>
<organism evidence="2">
    <name type="scientific">marine sediment metagenome</name>
    <dbReference type="NCBI Taxonomy" id="412755"/>
    <lineage>
        <taxon>unclassified sequences</taxon>
        <taxon>metagenomes</taxon>
        <taxon>ecological metagenomes</taxon>
    </lineage>
</organism>
<keyword evidence="1" id="KW-0812">Transmembrane</keyword>
<proteinExistence type="predicted"/>
<feature type="non-terminal residue" evidence="2">
    <location>
        <position position="85"/>
    </location>
</feature>
<reference evidence="2" key="1">
    <citation type="journal article" date="2014" name="Front. Microbiol.">
        <title>High frequency of phylogenetically diverse reductive dehalogenase-homologous genes in deep subseafloor sedimentary metagenomes.</title>
        <authorList>
            <person name="Kawai M."/>
            <person name="Futagami T."/>
            <person name="Toyoda A."/>
            <person name="Takaki Y."/>
            <person name="Nishi S."/>
            <person name="Hori S."/>
            <person name="Arai W."/>
            <person name="Tsubouchi T."/>
            <person name="Morono Y."/>
            <person name="Uchiyama I."/>
            <person name="Ito T."/>
            <person name="Fujiyama A."/>
            <person name="Inagaki F."/>
            <person name="Takami H."/>
        </authorList>
    </citation>
    <scope>NUCLEOTIDE SEQUENCE</scope>
    <source>
        <strain evidence="2">Expedition CK06-06</strain>
    </source>
</reference>
<feature type="transmembrane region" description="Helical" evidence="1">
    <location>
        <begin position="6"/>
        <end position="25"/>
    </location>
</feature>
<keyword evidence="1" id="KW-1133">Transmembrane helix</keyword>
<dbReference type="EMBL" id="BARS01003328">
    <property type="protein sequence ID" value="GAF81179.1"/>
    <property type="molecule type" value="Genomic_DNA"/>
</dbReference>
<comment type="caution">
    <text evidence="2">The sequence shown here is derived from an EMBL/GenBank/DDBJ whole genome shotgun (WGS) entry which is preliminary data.</text>
</comment>